<protein>
    <submittedName>
        <fullName evidence="1">Macro domain-containing protein</fullName>
    </submittedName>
</protein>
<organism evidence="1 2">
    <name type="scientific">Paenibacillus mesotrionivorans</name>
    <dbReference type="NCBI Taxonomy" id="3160968"/>
    <lineage>
        <taxon>Bacteria</taxon>
        <taxon>Bacillati</taxon>
        <taxon>Bacillota</taxon>
        <taxon>Bacilli</taxon>
        <taxon>Bacillales</taxon>
        <taxon>Paenibacillaceae</taxon>
        <taxon>Paenibacillus</taxon>
    </lineage>
</organism>
<proteinExistence type="predicted"/>
<dbReference type="Proteomes" id="UP001631969">
    <property type="component" value="Unassembled WGS sequence"/>
</dbReference>
<keyword evidence="2" id="KW-1185">Reference proteome</keyword>
<accession>A0ACC7NY99</accession>
<evidence type="ECO:0000313" key="2">
    <source>
        <dbReference type="Proteomes" id="UP001631969"/>
    </source>
</evidence>
<dbReference type="EMBL" id="JBJURJ010000007">
    <property type="protein sequence ID" value="MFM9329150.1"/>
    <property type="molecule type" value="Genomic_DNA"/>
</dbReference>
<evidence type="ECO:0000313" key="1">
    <source>
        <dbReference type="EMBL" id="MFM9329150.1"/>
    </source>
</evidence>
<sequence>MPVRTVTGDLFQAGEQVIGHQVNCQGVMGSGVAKEMKRLYPEVFAAYAQICGEKEKQELLGLCQLVPLEDGRGRYAANLFGQLTYGRGGKKYTDDDALRKAFIRLSEFAKQHQLTVALPYKIGCDRGGGDWDTVLGMINDIFADVEVVLYRLE</sequence>
<name>A0ACC7NY99_9BACL</name>
<comment type="caution">
    <text evidence="1">The sequence shown here is derived from an EMBL/GenBank/DDBJ whole genome shotgun (WGS) entry which is preliminary data.</text>
</comment>
<reference evidence="1" key="1">
    <citation type="submission" date="2024-12" db="EMBL/GenBank/DDBJ databases">
        <authorList>
            <person name="Wu N."/>
        </authorList>
    </citation>
    <scope>NUCLEOTIDE SEQUENCE</scope>
    <source>
        <strain evidence="1">P15</strain>
    </source>
</reference>
<gene>
    <name evidence="1" type="ORF">ACI1P1_12715</name>
</gene>